<dbReference type="GO" id="GO:0071555">
    <property type="term" value="P:cell wall organization"/>
    <property type="evidence" value="ECO:0007669"/>
    <property type="project" value="UniProtKB-KW"/>
</dbReference>
<dbReference type="GO" id="GO:0009253">
    <property type="term" value="P:peptidoglycan catabolic process"/>
    <property type="evidence" value="ECO:0007669"/>
    <property type="project" value="InterPro"/>
</dbReference>
<dbReference type="InterPro" id="IPR036505">
    <property type="entry name" value="Amidase/PGRP_sf"/>
</dbReference>
<dbReference type="InterPro" id="IPR002502">
    <property type="entry name" value="Amidase_domain"/>
</dbReference>
<dbReference type="Gene3D" id="3.40.80.10">
    <property type="entry name" value="Peptidoglycan recognition protein-like"/>
    <property type="match status" value="1"/>
</dbReference>
<comment type="catalytic activity">
    <reaction evidence="1">
        <text>Hydrolyzes the link between N-acetylmuramoyl residues and L-amino acid residues in certain cell-wall glycopeptides.</text>
        <dbReference type="EC" id="3.5.1.28"/>
    </reaction>
</comment>
<sequence length="109" mass="11955">MGKQPSETDSQFHPPDYASQQVDAVAALTRNILSRYPEITPTHVLGHSDIAYARKSDPGPRFPWHELYLKGVKGSGLLVRGRHDAALSKNEFASSGLPSTAQLLAAFRR</sequence>
<dbReference type="AlphaFoldDB" id="A0A3S0S0I8"/>
<evidence type="ECO:0000256" key="3">
    <source>
        <dbReference type="ARBA" id="ARBA00022801"/>
    </source>
</evidence>
<evidence type="ECO:0000313" key="6">
    <source>
        <dbReference type="EMBL" id="RUL76020.1"/>
    </source>
</evidence>
<evidence type="ECO:0000313" key="7">
    <source>
        <dbReference type="Proteomes" id="UP000274358"/>
    </source>
</evidence>
<dbReference type="GO" id="GO:0019867">
    <property type="term" value="C:outer membrane"/>
    <property type="evidence" value="ECO:0007669"/>
    <property type="project" value="TreeGrafter"/>
</dbReference>
<dbReference type="GO" id="GO:0009254">
    <property type="term" value="P:peptidoglycan turnover"/>
    <property type="evidence" value="ECO:0007669"/>
    <property type="project" value="TreeGrafter"/>
</dbReference>
<dbReference type="SUPFAM" id="SSF55846">
    <property type="entry name" value="N-acetylmuramoyl-L-alanine amidase-like"/>
    <property type="match status" value="1"/>
</dbReference>
<dbReference type="PANTHER" id="PTHR30417">
    <property type="entry name" value="N-ACETYLMURAMOYL-L-ALANINE AMIDASE AMID"/>
    <property type="match status" value="1"/>
</dbReference>
<dbReference type="Pfam" id="PF01510">
    <property type="entry name" value="Amidase_2"/>
    <property type="match status" value="1"/>
</dbReference>
<dbReference type="GO" id="GO:0008745">
    <property type="term" value="F:N-acetylmuramoyl-L-alanine amidase activity"/>
    <property type="evidence" value="ECO:0007669"/>
    <property type="project" value="UniProtKB-EC"/>
</dbReference>
<dbReference type="OrthoDB" id="9794842at2"/>
<dbReference type="PANTHER" id="PTHR30417:SF12">
    <property type="entry name" value="N-ACETYLMURAMOYL-L-ALANINE AMIDASE"/>
    <property type="match status" value="1"/>
</dbReference>
<gene>
    <name evidence="6" type="ORF">EKH80_09890</name>
</gene>
<organism evidence="6 7">
    <name type="scientific">Dyella choica</name>
    <dbReference type="NCBI Taxonomy" id="1927959"/>
    <lineage>
        <taxon>Bacteria</taxon>
        <taxon>Pseudomonadati</taxon>
        <taxon>Pseudomonadota</taxon>
        <taxon>Gammaproteobacteria</taxon>
        <taxon>Lysobacterales</taxon>
        <taxon>Rhodanobacteraceae</taxon>
        <taxon>Dyella</taxon>
    </lineage>
</organism>
<evidence type="ECO:0000259" key="5">
    <source>
        <dbReference type="Pfam" id="PF01510"/>
    </source>
</evidence>
<dbReference type="RefSeq" id="WP_126684584.1">
    <property type="nucleotide sequence ID" value="NZ_RYYV01000006.1"/>
</dbReference>
<accession>A0A3S0S0I8</accession>
<dbReference type="EC" id="3.5.1.28" evidence="2"/>
<evidence type="ECO:0000256" key="1">
    <source>
        <dbReference type="ARBA" id="ARBA00001561"/>
    </source>
</evidence>
<dbReference type="EMBL" id="RYYV01000006">
    <property type="protein sequence ID" value="RUL76020.1"/>
    <property type="molecule type" value="Genomic_DNA"/>
</dbReference>
<evidence type="ECO:0000256" key="2">
    <source>
        <dbReference type="ARBA" id="ARBA00011901"/>
    </source>
</evidence>
<dbReference type="Proteomes" id="UP000274358">
    <property type="component" value="Unassembled WGS sequence"/>
</dbReference>
<evidence type="ECO:0000256" key="4">
    <source>
        <dbReference type="ARBA" id="ARBA00023316"/>
    </source>
</evidence>
<proteinExistence type="predicted"/>
<feature type="domain" description="N-acetylmuramoyl-L-alanine amidase" evidence="5">
    <location>
        <begin position="13"/>
        <end position="60"/>
    </location>
</feature>
<keyword evidence="3" id="KW-0378">Hydrolase</keyword>
<keyword evidence="4" id="KW-0961">Cell wall biogenesis/degradation</keyword>
<name>A0A3S0S0I8_9GAMM</name>
<reference evidence="6 7" key="1">
    <citation type="submission" date="2018-12" db="EMBL/GenBank/DDBJ databases">
        <title>Dyella dinghuensis sp. nov. DHOA06 and Dyella choica sp. nov. 4M-K27, isolated from forest soil.</title>
        <authorList>
            <person name="Qiu L.-H."/>
            <person name="Gao Z.-H."/>
        </authorList>
    </citation>
    <scope>NUCLEOTIDE SEQUENCE [LARGE SCALE GENOMIC DNA]</scope>
    <source>
        <strain evidence="6 7">4M-K27</strain>
    </source>
</reference>
<dbReference type="InterPro" id="IPR051206">
    <property type="entry name" value="NAMLAA_amidase_2"/>
</dbReference>
<protein>
    <recommendedName>
        <fullName evidence="2">N-acetylmuramoyl-L-alanine amidase</fullName>
        <ecNumber evidence="2">3.5.1.28</ecNumber>
    </recommendedName>
</protein>
<keyword evidence="7" id="KW-1185">Reference proteome</keyword>
<comment type="caution">
    <text evidence="6">The sequence shown here is derived from an EMBL/GenBank/DDBJ whole genome shotgun (WGS) entry which is preliminary data.</text>
</comment>